<reference evidence="6 7" key="1">
    <citation type="submission" date="2022-05" db="EMBL/GenBank/DDBJ databases">
        <authorList>
            <consortium name="Genoscope - CEA"/>
            <person name="William W."/>
        </authorList>
    </citation>
    <scope>NUCLEOTIDE SEQUENCE [LARGE SCALE GENOMIC DNA]</scope>
</reference>
<evidence type="ECO:0000313" key="6">
    <source>
        <dbReference type="EMBL" id="CAH3023665.1"/>
    </source>
</evidence>
<name>A0ABN8M7A2_9CNID</name>
<organism evidence="6 7">
    <name type="scientific">Porites evermanni</name>
    <dbReference type="NCBI Taxonomy" id="104178"/>
    <lineage>
        <taxon>Eukaryota</taxon>
        <taxon>Metazoa</taxon>
        <taxon>Cnidaria</taxon>
        <taxon>Anthozoa</taxon>
        <taxon>Hexacorallia</taxon>
        <taxon>Scleractinia</taxon>
        <taxon>Fungiina</taxon>
        <taxon>Poritidae</taxon>
        <taxon>Porites</taxon>
    </lineage>
</organism>
<keyword evidence="7" id="KW-1185">Reference proteome</keyword>
<dbReference type="EMBL" id="CALNXI010000270">
    <property type="protein sequence ID" value="CAH3023665.1"/>
    <property type="molecule type" value="Genomic_DNA"/>
</dbReference>
<evidence type="ECO:0000256" key="1">
    <source>
        <dbReference type="ARBA" id="ARBA00004123"/>
    </source>
</evidence>
<keyword evidence="3" id="KW-0235">DNA replication</keyword>
<evidence type="ECO:0000313" key="7">
    <source>
        <dbReference type="Proteomes" id="UP001159427"/>
    </source>
</evidence>
<feature type="non-terminal residue" evidence="6">
    <location>
        <position position="228"/>
    </location>
</feature>
<evidence type="ECO:0000256" key="2">
    <source>
        <dbReference type="ARBA" id="ARBA00017589"/>
    </source>
</evidence>
<protein>
    <recommendedName>
        <fullName evidence="2">DNA polymerase delta subunit 3</fullName>
    </recommendedName>
</protein>
<evidence type="ECO:0000256" key="4">
    <source>
        <dbReference type="ARBA" id="ARBA00023242"/>
    </source>
</evidence>
<dbReference type="Proteomes" id="UP001159427">
    <property type="component" value="Unassembled WGS sequence"/>
</dbReference>
<accession>A0ABN8M7A2</accession>
<evidence type="ECO:0000256" key="3">
    <source>
        <dbReference type="ARBA" id="ARBA00022705"/>
    </source>
</evidence>
<dbReference type="Pfam" id="PF09507">
    <property type="entry name" value="CDC27"/>
    <property type="match status" value="1"/>
</dbReference>
<sequence>MLYAFVQKQKSQKSSSQLTITYIVGGRCLLDGDTVQRYVITQDKDLEETKKTFSPVTSLHIYSVQKCRLKLMAQPFLGVRRKYQTFSCPWVLFLLNYLLFRSPVTNHVKGSRVPAAHPHTEIPKVNRLHPGSPSARRKKSKHKKQNKFTKRMHNYQNTTNPKKKTKNPQAAQTKSDSNKTGSVKSFFGQSSTVKKTSEKAAPTGKSNASEAPKKNKTDSEKQSLNDQS</sequence>
<evidence type="ECO:0000256" key="5">
    <source>
        <dbReference type="SAM" id="MobiDB-lite"/>
    </source>
</evidence>
<gene>
    <name evidence="6" type="ORF">PEVE_00020098</name>
</gene>
<dbReference type="PANTHER" id="PTHR17598:SF13">
    <property type="entry name" value="DNA POLYMERASE DELTA SUBUNIT 3"/>
    <property type="match status" value="1"/>
</dbReference>
<feature type="region of interest" description="Disordered" evidence="5">
    <location>
        <begin position="111"/>
        <end position="228"/>
    </location>
</feature>
<dbReference type="InterPro" id="IPR019038">
    <property type="entry name" value="POLD3"/>
</dbReference>
<comment type="subcellular location">
    <subcellularLocation>
        <location evidence="1">Nucleus</location>
    </subcellularLocation>
</comment>
<feature type="compositionally biased region" description="Basic and acidic residues" evidence="5">
    <location>
        <begin position="211"/>
        <end position="228"/>
    </location>
</feature>
<feature type="compositionally biased region" description="Basic residues" evidence="5">
    <location>
        <begin position="135"/>
        <end position="153"/>
    </location>
</feature>
<comment type="caution">
    <text evidence="6">The sequence shown here is derived from an EMBL/GenBank/DDBJ whole genome shotgun (WGS) entry which is preliminary data.</text>
</comment>
<feature type="compositionally biased region" description="Polar residues" evidence="5">
    <location>
        <begin position="178"/>
        <end position="194"/>
    </location>
</feature>
<dbReference type="PANTHER" id="PTHR17598">
    <property type="entry name" value="DNA POLYMERASE DELTA SUBUNIT 3"/>
    <property type="match status" value="1"/>
</dbReference>
<dbReference type="InterPro" id="IPR041913">
    <property type="entry name" value="POLD3_sf"/>
</dbReference>
<dbReference type="Gene3D" id="3.90.1030.20">
    <property type="entry name" value="DNA polymerase delta, p66 (Cdc27) subunit, wHTH domain"/>
    <property type="match status" value="1"/>
</dbReference>
<proteinExistence type="predicted"/>
<keyword evidence="4" id="KW-0539">Nucleus</keyword>